<evidence type="ECO:0000256" key="2">
    <source>
        <dbReference type="ARBA" id="ARBA00022989"/>
    </source>
</evidence>
<dbReference type="AlphaFoldDB" id="A0A9D1HBT7"/>
<sequence>MRTKTNTFKVVMTAMMICLIMVAILFIRVPIPFTQGYVHFGDAMVFLAVLVLGWKYGAVAAALGGMLGDIVGGAAAWAPWSLGIKGIMALILGGIIAMFAKKGTFSKGKLLAGEIVGMIAAGAFMVAGYYFAEGIMYGNWISPLLGIPWNIGQFAVGGVIAVIISQALCRTPAKSYFAYKADESGQSGHHGKHAVA</sequence>
<evidence type="ECO:0000256" key="3">
    <source>
        <dbReference type="SAM" id="Phobius"/>
    </source>
</evidence>
<evidence type="ECO:0000313" key="4">
    <source>
        <dbReference type="EMBL" id="HIT99121.1"/>
    </source>
</evidence>
<feature type="transmembrane region" description="Helical" evidence="3">
    <location>
        <begin position="12"/>
        <end position="31"/>
    </location>
</feature>
<dbReference type="EMBL" id="DVLX01000027">
    <property type="protein sequence ID" value="HIT99121.1"/>
    <property type="molecule type" value="Genomic_DNA"/>
</dbReference>
<dbReference type="GO" id="GO:0016020">
    <property type="term" value="C:membrane"/>
    <property type="evidence" value="ECO:0007669"/>
    <property type="project" value="InterPro"/>
</dbReference>
<evidence type="ECO:0000313" key="5">
    <source>
        <dbReference type="Proteomes" id="UP000824159"/>
    </source>
</evidence>
<accession>A0A9D1HBT7</accession>
<reference evidence="4" key="2">
    <citation type="journal article" date="2021" name="PeerJ">
        <title>Extensive microbial diversity within the chicken gut microbiome revealed by metagenomics and culture.</title>
        <authorList>
            <person name="Gilroy R."/>
            <person name="Ravi A."/>
            <person name="Getino M."/>
            <person name="Pursley I."/>
            <person name="Horton D.L."/>
            <person name="Alikhan N.F."/>
            <person name="Baker D."/>
            <person name="Gharbi K."/>
            <person name="Hall N."/>
            <person name="Watson M."/>
            <person name="Adriaenssens E.M."/>
            <person name="Foster-Nyarko E."/>
            <person name="Jarju S."/>
            <person name="Secka A."/>
            <person name="Antonio M."/>
            <person name="Oren A."/>
            <person name="Chaudhuri R.R."/>
            <person name="La Ragione R."/>
            <person name="Hildebrand F."/>
            <person name="Pallen M.J."/>
        </authorList>
    </citation>
    <scope>NUCLEOTIDE SEQUENCE</scope>
    <source>
        <strain evidence="4">CHK176-22527</strain>
    </source>
</reference>
<keyword evidence="2 3" id="KW-1133">Transmembrane helix</keyword>
<comment type="caution">
    <text evidence="4">The sequence shown here is derived from an EMBL/GenBank/DDBJ whole genome shotgun (WGS) entry which is preliminary data.</text>
</comment>
<dbReference type="InterPro" id="IPR009825">
    <property type="entry name" value="ECF_substrate-spec-like"/>
</dbReference>
<proteinExistence type="predicted"/>
<evidence type="ECO:0000256" key="1">
    <source>
        <dbReference type="ARBA" id="ARBA00022692"/>
    </source>
</evidence>
<feature type="transmembrane region" description="Helical" evidence="3">
    <location>
        <begin position="77"/>
        <end position="99"/>
    </location>
</feature>
<dbReference type="PANTHER" id="PTHR37815">
    <property type="entry name" value="UPF0397 PROTEIN BC_2624-RELATED"/>
    <property type="match status" value="1"/>
</dbReference>
<organism evidence="4 5">
    <name type="scientific">Candidatus Allocopromorpha excrementavium</name>
    <dbReference type="NCBI Taxonomy" id="2840741"/>
    <lineage>
        <taxon>Bacteria</taxon>
        <taxon>Bacillati</taxon>
        <taxon>Bacillota</taxon>
        <taxon>Clostridia</taxon>
        <taxon>Eubacteriales</taxon>
        <taxon>Eubacteriaceae</taxon>
        <taxon>Eubacteriaceae incertae sedis</taxon>
        <taxon>Candidatus Allocopromorpha</taxon>
    </lineage>
</organism>
<feature type="transmembrane region" description="Helical" evidence="3">
    <location>
        <begin position="111"/>
        <end position="131"/>
    </location>
</feature>
<keyword evidence="1 3" id="KW-0812">Transmembrane</keyword>
<reference evidence="4" key="1">
    <citation type="submission" date="2020-10" db="EMBL/GenBank/DDBJ databases">
        <authorList>
            <person name="Gilroy R."/>
        </authorList>
    </citation>
    <scope>NUCLEOTIDE SEQUENCE</scope>
    <source>
        <strain evidence="4">CHK176-22527</strain>
    </source>
</reference>
<dbReference type="Gene3D" id="1.10.1760.20">
    <property type="match status" value="1"/>
</dbReference>
<dbReference type="Pfam" id="PF07155">
    <property type="entry name" value="ECF-ribofla_trS"/>
    <property type="match status" value="1"/>
</dbReference>
<protein>
    <submittedName>
        <fullName evidence="4">ECF transporter S component</fullName>
    </submittedName>
</protein>
<gene>
    <name evidence="4" type="ORF">IAD12_02575</name>
</gene>
<feature type="transmembrane region" description="Helical" evidence="3">
    <location>
        <begin position="43"/>
        <end position="65"/>
    </location>
</feature>
<dbReference type="PANTHER" id="PTHR37815:SF3">
    <property type="entry name" value="UPF0397 PROTEIN SPR0429"/>
    <property type="match status" value="1"/>
</dbReference>
<name>A0A9D1HBT7_9FIRM</name>
<dbReference type="Proteomes" id="UP000824159">
    <property type="component" value="Unassembled WGS sequence"/>
</dbReference>
<feature type="transmembrane region" description="Helical" evidence="3">
    <location>
        <begin position="151"/>
        <end position="169"/>
    </location>
</feature>
<keyword evidence="3" id="KW-0472">Membrane</keyword>